<protein>
    <submittedName>
        <fullName evidence="1">Uncharacterized protein</fullName>
    </submittedName>
</protein>
<dbReference type="EMBL" id="JAUJFL010000001">
    <property type="protein sequence ID" value="KAK2614901.1"/>
    <property type="molecule type" value="Genomic_DNA"/>
</dbReference>
<accession>A0AAD9SR26</accession>
<proteinExistence type="predicted"/>
<gene>
    <name evidence="1" type="ORF">N8I77_001691</name>
</gene>
<keyword evidence="2" id="KW-1185">Reference proteome</keyword>
<evidence type="ECO:0000313" key="2">
    <source>
        <dbReference type="Proteomes" id="UP001265746"/>
    </source>
</evidence>
<organism evidence="1 2">
    <name type="scientific">Phomopsis amygdali</name>
    <name type="common">Fusicoccum amygdali</name>
    <dbReference type="NCBI Taxonomy" id="1214568"/>
    <lineage>
        <taxon>Eukaryota</taxon>
        <taxon>Fungi</taxon>
        <taxon>Dikarya</taxon>
        <taxon>Ascomycota</taxon>
        <taxon>Pezizomycotina</taxon>
        <taxon>Sordariomycetes</taxon>
        <taxon>Sordariomycetidae</taxon>
        <taxon>Diaporthales</taxon>
        <taxon>Diaporthaceae</taxon>
        <taxon>Diaporthe</taxon>
    </lineage>
</organism>
<reference evidence="1" key="1">
    <citation type="submission" date="2023-06" db="EMBL/GenBank/DDBJ databases">
        <authorList>
            <person name="Noh H."/>
        </authorList>
    </citation>
    <scope>NUCLEOTIDE SEQUENCE</scope>
    <source>
        <strain evidence="1">DUCC20226</strain>
    </source>
</reference>
<evidence type="ECO:0000313" key="1">
    <source>
        <dbReference type="EMBL" id="KAK2614901.1"/>
    </source>
</evidence>
<dbReference type="AlphaFoldDB" id="A0AAD9SR26"/>
<dbReference type="Proteomes" id="UP001265746">
    <property type="component" value="Unassembled WGS sequence"/>
</dbReference>
<comment type="caution">
    <text evidence="1">The sequence shown here is derived from an EMBL/GenBank/DDBJ whole genome shotgun (WGS) entry which is preliminary data.</text>
</comment>
<name>A0AAD9SR26_PHOAM</name>
<sequence length="241" mass="27158">MVGQQARTRRFHCAVVVERGTYNSVSTCLFHRGQSRRRGSLKIGRVHKALSEHPDIATRDQISRYLLKLAGLSGLPCKSCYIHSRTGSHHLVRTYTSPTPHCHQSMQPLHSAARRSSCIKQCWERWVRLELATRFYRVHCNSSVHVPQGCTCEMPTVNKSAARIKSKYLEAFTEPKMSGEFVFSTIIESPSGLEWFSIAENGCSRLSLPSTAPYHSSIPTAKRVRAIEHDARLVAILATLR</sequence>